<keyword evidence="2" id="KW-1185">Reference proteome</keyword>
<accession>A0AAD4ERW9</accession>
<evidence type="ECO:0000313" key="1">
    <source>
        <dbReference type="EMBL" id="KAG7286526.1"/>
    </source>
</evidence>
<name>A0AAD4ERW9_9PEZI</name>
<comment type="caution">
    <text evidence="1">The sequence shown here is derived from an EMBL/GenBank/DDBJ whole genome shotgun (WGS) entry which is preliminary data.</text>
</comment>
<gene>
    <name evidence="1" type="ORF">NEMBOFW57_008837</name>
</gene>
<organism evidence="1 2">
    <name type="scientific">Staphylotrichum longicolle</name>
    <dbReference type="NCBI Taxonomy" id="669026"/>
    <lineage>
        <taxon>Eukaryota</taxon>
        <taxon>Fungi</taxon>
        <taxon>Dikarya</taxon>
        <taxon>Ascomycota</taxon>
        <taxon>Pezizomycotina</taxon>
        <taxon>Sordariomycetes</taxon>
        <taxon>Sordariomycetidae</taxon>
        <taxon>Sordariales</taxon>
        <taxon>Chaetomiaceae</taxon>
        <taxon>Staphylotrichum</taxon>
    </lineage>
</organism>
<dbReference type="AlphaFoldDB" id="A0AAD4ERW9"/>
<evidence type="ECO:0000313" key="2">
    <source>
        <dbReference type="Proteomes" id="UP001197093"/>
    </source>
</evidence>
<protein>
    <submittedName>
        <fullName evidence="1">Uncharacterized protein</fullName>
    </submittedName>
</protein>
<dbReference type="Proteomes" id="UP001197093">
    <property type="component" value="Unassembled WGS sequence"/>
</dbReference>
<dbReference type="EMBL" id="JAHCVI010000004">
    <property type="protein sequence ID" value="KAG7286526.1"/>
    <property type="molecule type" value="Genomic_DNA"/>
</dbReference>
<sequence length="319" mass="37197">MWSRQDRGYLVFTYEYEEHRTPDENYGAQFFRCWHGESLIGGPPTTGCFCRSRHAAFSLTCKCWAPPLPLFLVCRTLYDDAQFVFFSSNRFIVHDFKISPPWALPFEKERRGYGRWPGGLDEDVPPYPYPHPRLAISHFLREIVPAGSLAHLRFLELVFPPYRPASWPETEHPAMEDWWATADWLHGKINPSALMVRVAVVKPRFAALGTYGSTITADEGDALMKAYMDLLQPLRRLGDGGLGRFYADFPYPWAGTEEVRSRMREGWPEDFAWLDFEKRELKARLERYVLGSRYESPYESRRKEPARSDWNEIFEGYLG</sequence>
<proteinExistence type="predicted"/>
<reference evidence="1" key="1">
    <citation type="submission" date="2023-02" db="EMBL/GenBank/DDBJ databases">
        <authorList>
            <person name="Palmer J.M."/>
        </authorList>
    </citation>
    <scope>NUCLEOTIDE SEQUENCE</scope>
    <source>
        <strain evidence="1">FW57</strain>
    </source>
</reference>